<name>A0ACB6RLP2_9PLEO</name>
<protein>
    <submittedName>
        <fullName evidence="1">Cytochrome P450 monooxygenase</fullName>
    </submittedName>
</protein>
<reference evidence="1" key="1">
    <citation type="journal article" date="2020" name="Stud. Mycol.">
        <title>101 Dothideomycetes genomes: a test case for predicting lifestyles and emergence of pathogens.</title>
        <authorList>
            <person name="Haridas S."/>
            <person name="Albert R."/>
            <person name="Binder M."/>
            <person name="Bloem J."/>
            <person name="Labutti K."/>
            <person name="Salamov A."/>
            <person name="Andreopoulos B."/>
            <person name="Baker S."/>
            <person name="Barry K."/>
            <person name="Bills G."/>
            <person name="Bluhm B."/>
            <person name="Cannon C."/>
            <person name="Castanera R."/>
            <person name="Culley D."/>
            <person name="Daum C."/>
            <person name="Ezra D."/>
            <person name="Gonzalez J."/>
            <person name="Henrissat B."/>
            <person name="Kuo A."/>
            <person name="Liang C."/>
            <person name="Lipzen A."/>
            <person name="Lutzoni F."/>
            <person name="Magnuson J."/>
            <person name="Mondo S."/>
            <person name="Nolan M."/>
            <person name="Ohm R."/>
            <person name="Pangilinan J."/>
            <person name="Park H.-J."/>
            <person name="Ramirez L."/>
            <person name="Alfaro M."/>
            <person name="Sun H."/>
            <person name="Tritt A."/>
            <person name="Yoshinaga Y."/>
            <person name="Zwiers L.-H."/>
            <person name="Turgeon B."/>
            <person name="Goodwin S."/>
            <person name="Spatafora J."/>
            <person name="Crous P."/>
            <person name="Grigoriev I."/>
        </authorList>
    </citation>
    <scope>NUCLEOTIDE SEQUENCE</scope>
    <source>
        <strain evidence="1">CBS 525.71</strain>
    </source>
</reference>
<dbReference type="Proteomes" id="UP000799754">
    <property type="component" value="Unassembled WGS sequence"/>
</dbReference>
<keyword evidence="1" id="KW-0503">Monooxygenase</keyword>
<dbReference type="EMBL" id="MU006742">
    <property type="protein sequence ID" value="KAF2622801.1"/>
    <property type="molecule type" value="Genomic_DNA"/>
</dbReference>
<keyword evidence="2" id="KW-1185">Reference proteome</keyword>
<evidence type="ECO:0000313" key="1">
    <source>
        <dbReference type="EMBL" id="KAF2622801.1"/>
    </source>
</evidence>
<evidence type="ECO:0000313" key="2">
    <source>
        <dbReference type="Proteomes" id="UP000799754"/>
    </source>
</evidence>
<accession>A0ACB6RLP2</accession>
<proteinExistence type="predicted"/>
<keyword evidence="1" id="KW-0560">Oxidoreductase</keyword>
<comment type="caution">
    <text evidence="1">The sequence shown here is derived from an EMBL/GenBank/DDBJ whole genome shotgun (WGS) entry which is preliminary data.</text>
</comment>
<gene>
    <name evidence="1" type="ORF">BU25DRAFT_415049</name>
</gene>
<sequence>MSLLAQLYALWWLLLTAIFVLYLTGKYRKYNRLRHFNGPFGTGWSELWHSCVILSFHSHLAYKEVNDKYGPIARVGPNELVTSSPELLAHMNAVRSQYTRSYWFNTATRVEPGKDHVFSQIDEEKHTKRRQQMAAGYSGKENLSLEPDIDGRLNELLNLIRSKYISTTAGSKPMDLARKVQYFTLDVISTIGFGEAFGDLQADTDLNDYIKSGEQGLSVVAISAALGLTKYLQWPPIARLLGPSEKDQSGFGKMMGVARKLIDSRLEKSTEGRSDMLASFIHHGLSKEELFSEAVLQVLAGSDTTATAIRSAMLYLIAHPRVYYRLQAEVDAAVHSGAAPIATSIVQDTTLRNLPYLQAVVREGLRIFPPVTDVVPKKVPKGGDRVTVEGKQYYLPGSTDISYNAWGVHHDKAMFGEDADYFRPERWLPEENKTNEDKLTAMRRTTEMIFGYGKYQCLGKSIAWLEITKVVFEFMRHFDWALAQPDNPWKSTNYMGIFVQEQMWVLVSERD</sequence>
<organism evidence="1 2">
    <name type="scientific">Macroventuria anomochaeta</name>
    <dbReference type="NCBI Taxonomy" id="301207"/>
    <lineage>
        <taxon>Eukaryota</taxon>
        <taxon>Fungi</taxon>
        <taxon>Dikarya</taxon>
        <taxon>Ascomycota</taxon>
        <taxon>Pezizomycotina</taxon>
        <taxon>Dothideomycetes</taxon>
        <taxon>Pleosporomycetidae</taxon>
        <taxon>Pleosporales</taxon>
        <taxon>Pleosporineae</taxon>
        <taxon>Didymellaceae</taxon>
        <taxon>Macroventuria</taxon>
    </lineage>
</organism>